<evidence type="ECO:0000256" key="1">
    <source>
        <dbReference type="SAM" id="MobiDB-lite"/>
    </source>
</evidence>
<keyword evidence="2" id="KW-0472">Membrane</keyword>
<sequence length="421" mass="45129">MNAQGGPGPGTARARRILETTIQGAQVNDRVELVERLSAARRLLDDPTLPGRSGQDRTSLPGPAADGRVSVLHTVGQEVLRAVDTLEADLRARRAMLADPARAARLQAELQQARDRSERFQGRSREWSQVLLEGFAAVNSDVEFDLRTRVRTVVGDAEKAIDEGDPAKNWNEFDNWLRSRLAEEAAASFAVLRTGTRRIAAQVAALLQLSGPEAIHPLPVAPPEGLLADLPRQDPSTGTSTPAPTRVMAVLMPAYGGIMMTLVPARFLGLELPGWLIAVCALVGALGLGGAALSGERKRQLDRRRSQAKAVVRSYTEWFLSTVGKQARDTSRAVQQDLRRGCAARTTTIAASFSAAVEQARRDADAASRVDEGLADIADDLGSLEKLRREARSLVTAAPDGVAASSGESGPSRSRDLYLIG</sequence>
<gene>
    <name evidence="3" type="ORF">HF526_11285</name>
</gene>
<comment type="caution">
    <text evidence="3">The sequence shown here is derived from an EMBL/GenBank/DDBJ whole genome shotgun (WGS) entry which is preliminary data.</text>
</comment>
<dbReference type="RefSeq" id="WP_169381334.1">
    <property type="nucleotide sequence ID" value="NZ_JAAXLA010000016.1"/>
</dbReference>
<feature type="region of interest" description="Disordered" evidence="1">
    <location>
        <begin position="397"/>
        <end position="421"/>
    </location>
</feature>
<dbReference type="EMBL" id="JAAXLA010000016">
    <property type="protein sequence ID" value="NMH97890.1"/>
    <property type="molecule type" value="Genomic_DNA"/>
</dbReference>
<evidence type="ECO:0000313" key="3">
    <source>
        <dbReference type="EMBL" id="NMH97890.1"/>
    </source>
</evidence>
<evidence type="ECO:0000313" key="4">
    <source>
        <dbReference type="Proteomes" id="UP000820669"/>
    </source>
</evidence>
<dbReference type="Proteomes" id="UP000820669">
    <property type="component" value="Unassembled WGS sequence"/>
</dbReference>
<feature type="region of interest" description="Disordered" evidence="1">
    <location>
        <begin position="45"/>
        <end position="67"/>
    </location>
</feature>
<feature type="transmembrane region" description="Helical" evidence="2">
    <location>
        <begin position="274"/>
        <end position="295"/>
    </location>
</feature>
<proteinExistence type="predicted"/>
<keyword evidence="2" id="KW-0812">Transmembrane</keyword>
<evidence type="ECO:0000256" key="2">
    <source>
        <dbReference type="SAM" id="Phobius"/>
    </source>
</evidence>
<protein>
    <submittedName>
        <fullName evidence="3">Uncharacterized protein</fullName>
    </submittedName>
</protein>
<keyword evidence="2" id="KW-1133">Transmembrane helix</keyword>
<reference evidence="3 4" key="1">
    <citation type="submission" date="2020-04" db="EMBL/GenBank/DDBJ databases">
        <authorList>
            <person name="Klaysubun C."/>
            <person name="Duangmal K."/>
            <person name="Lipun K."/>
        </authorList>
    </citation>
    <scope>NUCLEOTIDE SEQUENCE [LARGE SCALE GENOMIC DNA]</scope>
    <source>
        <strain evidence="3 4">K10HN5</strain>
    </source>
</reference>
<accession>A0ABX1S9W2</accession>
<keyword evidence="4" id="KW-1185">Reference proteome</keyword>
<organism evidence="3 4">
    <name type="scientific">Pseudonocardia acidicola</name>
    <dbReference type="NCBI Taxonomy" id="2724939"/>
    <lineage>
        <taxon>Bacteria</taxon>
        <taxon>Bacillati</taxon>
        <taxon>Actinomycetota</taxon>
        <taxon>Actinomycetes</taxon>
        <taxon>Pseudonocardiales</taxon>
        <taxon>Pseudonocardiaceae</taxon>
        <taxon>Pseudonocardia</taxon>
    </lineage>
</organism>
<name>A0ABX1S9W2_9PSEU</name>